<organism evidence="1 2">
    <name type="scientific">Populus trichocarpa</name>
    <name type="common">Western balsam poplar</name>
    <name type="synonym">Populus balsamifera subsp. trichocarpa</name>
    <dbReference type="NCBI Taxonomy" id="3694"/>
    <lineage>
        <taxon>Eukaryota</taxon>
        <taxon>Viridiplantae</taxon>
        <taxon>Streptophyta</taxon>
        <taxon>Embryophyta</taxon>
        <taxon>Tracheophyta</taxon>
        <taxon>Spermatophyta</taxon>
        <taxon>Magnoliopsida</taxon>
        <taxon>eudicotyledons</taxon>
        <taxon>Gunneridae</taxon>
        <taxon>Pentapetalae</taxon>
        <taxon>rosids</taxon>
        <taxon>fabids</taxon>
        <taxon>Malpighiales</taxon>
        <taxon>Salicaceae</taxon>
        <taxon>Saliceae</taxon>
        <taxon>Populus</taxon>
    </lineage>
</organism>
<evidence type="ECO:0000313" key="1">
    <source>
        <dbReference type="EMBL" id="PNT39014.1"/>
    </source>
</evidence>
<accession>A0A2K2ANB8</accession>
<dbReference type="Proteomes" id="UP000006729">
    <property type="component" value="Chromosome 4"/>
</dbReference>
<protein>
    <submittedName>
        <fullName evidence="1">Uncharacterized protein</fullName>
    </submittedName>
</protein>
<evidence type="ECO:0000313" key="2">
    <source>
        <dbReference type="Proteomes" id="UP000006729"/>
    </source>
</evidence>
<reference evidence="1 2" key="1">
    <citation type="journal article" date="2006" name="Science">
        <title>The genome of black cottonwood, Populus trichocarpa (Torr. &amp; Gray).</title>
        <authorList>
            <person name="Tuskan G.A."/>
            <person name="Difazio S."/>
            <person name="Jansson S."/>
            <person name="Bohlmann J."/>
            <person name="Grigoriev I."/>
            <person name="Hellsten U."/>
            <person name="Putnam N."/>
            <person name="Ralph S."/>
            <person name="Rombauts S."/>
            <person name="Salamov A."/>
            <person name="Schein J."/>
            <person name="Sterck L."/>
            <person name="Aerts A."/>
            <person name="Bhalerao R.R."/>
            <person name="Bhalerao R.P."/>
            <person name="Blaudez D."/>
            <person name="Boerjan W."/>
            <person name="Brun A."/>
            <person name="Brunner A."/>
            <person name="Busov V."/>
            <person name="Campbell M."/>
            <person name="Carlson J."/>
            <person name="Chalot M."/>
            <person name="Chapman J."/>
            <person name="Chen G.L."/>
            <person name="Cooper D."/>
            <person name="Coutinho P.M."/>
            <person name="Couturier J."/>
            <person name="Covert S."/>
            <person name="Cronk Q."/>
            <person name="Cunningham R."/>
            <person name="Davis J."/>
            <person name="Degroeve S."/>
            <person name="Dejardin A."/>
            <person name="Depamphilis C."/>
            <person name="Detter J."/>
            <person name="Dirks B."/>
            <person name="Dubchak I."/>
            <person name="Duplessis S."/>
            <person name="Ehlting J."/>
            <person name="Ellis B."/>
            <person name="Gendler K."/>
            <person name="Goodstein D."/>
            <person name="Gribskov M."/>
            <person name="Grimwood J."/>
            <person name="Groover A."/>
            <person name="Gunter L."/>
            <person name="Hamberger B."/>
            <person name="Heinze B."/>
            <person name="Helariutta Y."/>
            <person name="Henrissat B."/>
            <person name="Holligan D."/>
            <person name="Holt R."/>
            <person name="Huang W."/>
            <person name="Islam-Faridi N."/>
            <person name="Jones S."/>
            <person name="Jones-Rhoades M."/>
            <person name="Jorgensen R."/>
            <person name="Joshi C."/>
            <person name="Kangasjarvi J."/>
            <person name="Karlsson J."/>
            <person name="Kelleher C."/>
            <person name="Kirkpatrick R."/>
            <person name="Kirst M."/>
            <person name="Kohler A."/>
            <person name="Kalluri U."/>
            <person name="Larimer F."/>
            <person name="Leebens-Mack J."/>
            <person name="Leple J.C."/>
            <person name="Locascio P."/>
            <person name="Lou Y."/>
            <person name="Lucas S."/>
            <person name="Martin F."/>
            <person name="Montanini B."/>
            <person name="Napoli C."/>
            <person name="Nelson D.R."/>
            <person name="Nelson C."/>
            <person name="Nieminen K."/>
            <person name="Nilsson O."/>
            <person name="Pereda V."/>
            <person name="Peter G."/>
            <person name="Philippe R."/>
            <person name="Pilate G."/>
            <person name="Poliakov A."/>
            <person name="Razumovskaya J."/>
            <person name="Richardson P."/>
            <person name="Rinaldi C."/>
            <person name="Ritland K."/>
            <person name="Rouze P."/>
            <person name="Ryaboy D."/>
            <person name="Schmutz J."/>
            <person name="Schrader J."/>
            <person name="Segerman B."/>
            <person name="Shin H."/>
            <person name="Siddiqui A."/>
            <person name="Sterky F."/>
            <person name="Terry A."/>
            <person name="Tsai C.J."/>
            <person name="Uberbacher E."/>
            <person name="Unneberg P."/>
            <person name="Vahala J."/>
            <person name="Wall K."/>
            <person name="Wessler S."/>
            <person name="Yang G."/>
            <person name="Yin T."/>
            <person name="Douglas C."/>
            <person name="Marra M."/>
            <person name="Sandberg G."/>
            <person name="Van de Peer Y."/>
            <person name="Rokhsar D."/>
        </authorList>
    </citation>
    <scope>NUCLEOTIDE SEQUENCE [LARGE SCALE GENOMIC DNA]</scope>
    <source>
        <strain evidence="2">cv. Nisqually</strain>
    </source>
</reference>
<dbReference type="AlphaFoldDB" id="A0A2K2ANB8"/>
<keyword evidence="2" id="KW-1185">Reference proteome</keyword>
<dbReference type="EMBL" id="CM009293">
    <property type="protein sequence ID" value="PNT39014.1"/>
    <property type="molecule type" value="Genomic_DNA"/>
</dbReference>
<dbReference type="InParanoid" id="A0A2K2ANB8"/>
<proteinExistence type="predicted"/>
<gene>
    <name evidence="1" type="ORF">POPTR_004G011400</name>
</gene>
<sequence>MLCYRVSTHPVSLAIIKCFIHHLYKFKRTKKNQLVKTSSVKFMNFMPVLIQKLNINKEIGDHNSKDLTTYLN</sequence>
<name>A0A2K2ANB8_POPTR</name>